<dbReference type="EMBL" id="QJKJ01012477">
    <property type="protein sequence ID" value="RDX68553.1"/>
    <property type="molecule type" value="Genomic_DNA"/>
</dbReference>
<dbReference type="PANTHER" id="PTHR14237:SF89">
    <property type="entry name" value="MOLYBDENUM COFACTOR SULFURASE"/>
    <property type="match status" value="1"/>
</dbReference>
<dbReference type="AlphaFoldDB" id="A0A371ER72"/>
<protein>
    <submittedName>
        <fullName evidence="2">Molybdenum cofactor sulfurase</fullName>
    </submittedName>
</protein>
<dbReference type="InterPro" id="IPR005302">
    <property type="entry name" value="MoCF_Sase_C"/>
</dbReference>
<feature type="domain" description="MOSC" evidence="1">
    <location>
        <begin position="152"/>
        <end position="334"/>
    </location>
</feature>
<keyword evidence="3" id="KW-1185">Reference proteome</keyword>
<dbReference type="GO" id="GO:0030170">
    <property type="term" value="F:pyridoxal phosphate binding"/>
    <property type="evidence" value="ECO:0007669"/>
    <property type="project" value="InterPro"/>
</dbReference>
<reference evidence="2" key="1">
    <citation type="submission" date="2018-05" db="EMBL/GenBank/DDBJ databases">
        <title>Draft genome of Mucuna pruriens seed.</title>
        <authorList>
            <person name="Nnadi N.E."/>
            <person name="Vos R."/>
            <person name="Hasami M.H."/>
            <person name="Devisetty U.K."/>
            <person name="Aguiy J.C."/>
        </authorList>
    </citation>
    <scope>NUCLEOTIDE SEQUENCE [LARGE SCALE GENOMIC DNA]</scope>
    <source>
        <strain evidence="2">JCA_2017</strain>
    </source>
</reference>
<feature type="non-terminal residue" evidence="2">
    <location>
        <position position="1"/>
    </location>
</feature>
<evidence type="ECO:0000313" key="2">
    <source>
        <dbReference type="EMBL" id="RDX68553.1"/>
    </source>
</evidence>
<evidence type="ECO:0000259" key="1">
    <source>
        <dbReference type="PROSITE" id="PS51340"/>
    </source>
</evidence>
<dbReference type="GO" id="GO:0003824">
    <property type="term" value="F:catalytic activity"/>
    <property type="evidence" value="ECO:0007669"/>
    <property type="project" value="InterPro"/>
</dbReference>
<organism evidence="2 3">
    <name type="scientific">Mucuna pruriens</name>
    <name type="common">Velvet bean</name>
    <name type="synonym">Dolichos pruriens</name>
    <dbReference type="NCBI Taxonomy" id="157652"/>
    <lineage>
        <taxon>Eukaryota</taxon>
        <taxon>Viridiplantae</taxon>
        <taxon>Streptophyta</taxon>
        <taxon>Embryophyta</taxon>
        <taxon>Tracheophyta</taxon>
        <taxon>Spermatophyta</taxon>
        <taxon>Magnoliopsida</taxon>
        <taxon>eudicotyledons</taxon>
        <taxon>Gunneridae</taxon>
        <taxon>Pentapetalae</taxon>
        <taxon>rosids</taxon>
        <taxon>fabids</taxon>
        <taxon>Fabales</taxon>
        <taxon>Fabaceae</taxon>
        <taxon>Papilionoideae</taxon>
        <taxon>50 kb inversion clade</taxon>
        <taxon>NPAAA clade</taxon>
        <taxon>indigoferoid/millettioid clade</taxon>
        <taxon>Phaseoleae</taxon>
        <taxon>Mucuna</taxon>
    </lineage>
</organism>
<gene>
    <name evidence="2" type="primary">FLACCA</name>
    <name evidence="2" type="ORF">CR513_52445</name>
</gene>
<dbReference type="STRING" id="157652.A0A371ER72"/>
<comment type="caution">
    <text evidence="2">The sequence shown here is derived from an EMBL/GenBank/DDBJ whole genome shotgun (WGS) entry which is preliminary data.</text>
</comment>
<dbReference type="GO" id="GO:0030151">
    <property type="term" value="F:molybdenum ion binding"/>
    <property type="evidence" value="ECO:0007669"/>
    <property type="project" value="InterPro"/>
</dbReference>
<dbReference type="PROSITE" id="PS51340">
    <property type="entry name" value="MOSC"/>
    <property type="match status" value="1"/>
</dbReference>
<sequence length="339" mass="39198">MRLSTSPPFACSHNPDIENDCELLEGLYKCIDRISENDEFVDHIHNELLISRWWKIYGVRTPHLQNLAIKIYSKKRSRLEHQKLQELVYVNITKVYKNIVSVVILLILFSLGGKHKCKGQLLHLHLGRKKENEWWKKRMKRMKINQVKRKGRKSTRYIVMTMRLMHGLVKQSDFMLNKIKGAVTCRDTKNKLNFANEAQFLLVSEESVSDLNRRLSSDVQKGISGKAMQVSASRFRPNLVVSGGRPYAEDGWRYVRIGNKYFSSLGGCNRCQMINLTLNAGQVKKSNEPLATLASYRRIKGKILFGILLKHASIDGEQQQGDSWLHVGQDFHKRRCEIC</sequence>
<dbReference type="InterPro" id="IPR011037">
    <property type="entry name" value="Pyrv_Knase-like_insert_dom_sf"/>
</dbReference>
<dbReference type="Pfam" id="PF03473">
    <property type="entry name" value="MOSC"/>
    <property type="match status" value="1"/>
</dbReference>
<accession>A0A371ER72</accession>
<evidence type="ECO:0000313" key="3">
    <source>
        <dbReference type="Proteomes" id="UP000257109"/>
    </source>
</evidence>
<proteinExistence type="predicted"/>
<dbReference type="OrthoDB" id="10264306at2759"/>
<dbReference type="SUPFAM" id="SSF50800">
    <property type="entry name" value="PK beta-barrel domain-like"/>
    <property type="match status" value="1"/>
</dbReference>
<dbReference type="GO" id="GO:0032787">
    <property type="term" value="P:monocarboxylic acid metabolic process"/>
    <property type="evidence" value="ECO:0007669"/>
    <property type="project" value="UniProtKB-ARBA"/>
</dbReference>
<dbReference type="PANTHER" id="PTHR14237">
    <property type="entry name" value="MOLYBDOPTERIN COFACTOR SULFURASE MOSC"/>
    <property type="match status" value="1"/>
</dbReference>
<name>A0A371ER72_MUCPR</name>
<dbReference type="Proteomes" id="UP000257109">
    <property type="component" value="Unassembled WGS sequence"/>
</dbReference>